<protein>
    <submittedName>
        <fullName evidence="3">Uncharacterized protein</fullName>
    </submittedName>
</protein>
<evidence type="ECO:0000256" key="2">
    <source>
        <dbReference type="SAM" id="Phobius"/>
    </source>
</evidence>
<feature type="compositionally biased region" description="Low complexity" evidence="1">
    <location>
        <begin position="243"/>
        <end position="258"/>
    </location>
</feature>
<evidence type="ECO:0000313" key="4">
    <source>
        <dbReference type="Proteomes" id="UP000543642"/>
    </source>
</evidence>
<keyword evidence="2" id="KW-0472">Membrane</keyword>
<proteinExistence type="predicted"/>
<gene>
    <name evidence="3" type="ORF">HNP82_000928</name>
</gene>
<dbReference type="AlphaFoldDB" id="A0A7W8M4B9"/>
<dbReference type="RefSeq" id="WP_183771966.1">
    <property type="nucleotide sequence ID" value="NZ_CAWVEG010000215.1"/>
</dbReference>
<feature type="region of interest" description="Disordered" evidence="1">
    <location>
        <begin position="228"/>
        <end position="277"/>
    </location>
</feature>
<name>A0A7W8M4B9_9FIRM</name>
<dbReference type="Proteomes" id="UP000543642">
    <property type="component" value="Unassembled WGS sequence"/>
</dbReference>
<feature type="transmembrane region" description="Helical" evidence="2">
    <location>
        <begin position="16"/>
        <end position="37"/>
    </location>
</feature>
<dbReference type="EMBL" id="JACHFW010000002">
    <property type="protein sequence ID" value="MBB5263830.1"/>
    <property type="molecule type" value="Genomic_DNA"/>
</dbReference>
<keyword evidence="4" id="KW-1185">Reference proteome</keyword>
<sequence>MKTTVPNFASGEHKKIIMMILALIVVVAVIAALIVNFSGNGDTNTDTSAQSSQETGGTAESGQDDTVPQLSDEQVQTQIEDLVARYRTAFVQADIETLKTLYNTDQILNSDVITATAQIITAYENTACYIKEGMDESSKVVFIYDDLKIDGIETLIPNISYIYVMQKDDGSYYIYPGEYSSSAADYVYSTEIQKYINERMSDSDIRELYTSTSEKLTQAMTQDSQVKSFVESLTEGEMSESAQSGTGESVSGETGQSVDESADVTGTDESSQSAVTE</sequence>
<reference evidence="3 4" key="1">
    <citation type="submission" date="2020-08" db="EMBL/GenBank/DDBJ databases">
        <title>Genomic Encyclopedia of Type Strains, Phase IV (KMG-IV): sequencing the most valuable type-strain genomes for metagenomic binning, comparative biology and taxonomic classification.</title>
        <authorList>
            <person name="Goeker M."/>
        </authorList>
    </citation>
    <scope>NUCLEOTIDE SEQUENCE [LARGE SCALE GENOMIC DNA]</scope>
    <source>
        <strain evidence="3 4">DSM 106146</strain>
    </source>
</reference>
<evidence type="ECO:0000256" key="1">
    <source>
        <dbReference type="SAM" id="MobiDB-lite"/>
    </source>
</evidence>
<evidence type="ECO:0000313" key="3">
    <source>
        <dbReference type="EMBL" id="MBB5263830.1"/>
    </source>
</evidence>
<organism evidence="3 4">
    <name type="scientific">Catenibacillus scindens</name>
    <dbReference type="NCBI Taxonomy" id="673271"/>
    <lineage>
        <taxon>Bacteria</taxon>
        <taxon>Bacillati</taxon>
        <taxon>Bacillota</taxon>
        <taxon>Clostridia</taxon>
        <taxon>Lachnospirales</taxon>
        <taxon>Lachnospiraceae</taxon>
        <taxon>Catenibacillus</taxon>
    </lineage>
</organism>
<comment type="caution">
    <text evidence="3">The sequence shown here is derived from an EMBL/GenBank/DDBJ whole genome shotgun (WGS) entry which is preliminary data.</text>
</comment>
<feature type="region of interest" description="Disordered" evidence="1">
    <location>
        <begin position="43"/>
        <end position="71"/>
    </location>
</feature>
<keyword evidence="2" id="KW-1133">Transmembrane helix</keyword>
<keyword evidence="2" id="KW-0812">Transmembrane</keyword>
<feature type="compositionally biased region" description="Polar residues" evidence="1">
    <location>
        <begin position="267"/>
        <end position="277"/>
    </location>
</feature>
<accession>A0A7W8M4B9</accession>